<dbReference type="GO" id="GO:0005262">
    <property type="term" value="F:calcium channel activity"/>
    <property type="evidence" value="ECO:0007669"/>
    <property type="project" value="TreeGrafter"/>
</dbReference>
<dbReference type="PANTHER" id="PTHR10846">
    <property type="entry name" value="SODIUM/POTASSIUM/CALCIUM EXCHANGER"/>
    <property type="match status" value="1"/>
</dbReference>
<proteinExistence type="predicted"/>
<dbReference type="PATRIC" id="fig|1107882.3.peg.2198"/>
<reference evidence="8 9" key="1">
    <citation type="journal article" date="2012" name="J. Bacteriol.">
        <title>Draft Genome Sequence of Mesorhizobium alhagi CCNWXJ12-2T, a Novel Salt-Resistant Species Isolated from the Desert of Northwestern China.</title>
        <authorList>
            <person name="Zhou M."/>
            <person name="Chen W."/>
            <person name="Chen H."/>
            <person name="Wei G."/>
        </authorList>
    </citation>
    <scope>NUCLEOTIDE SEQUENCE [LARGE SCALE GENOMIC DNA]</scope>
    <source>
        <strain evidence="8 9">CCNWXJ12-2</strain>
    </source>
</reference>
<organism evidence="8 9">
    <name type="scientific">Mesorhizobium alhagi CCNWXJ12-2</name>
    <dbReference type="NCBI Taxonomy" id="1107882"/>
    <lineage>
        <taxon>Bacteria</taxon>
        <taxon>Pseudomonadati</taxon>
        <taxon>Pseudomonadota</taxon>
        <taxon>Alphaproteobacteria</taxon>
        <taxon>Hyphomicrobiales</taxon>
        <taxon>Phyllobacteriaceae</taxon>
        <taxon>Allomesorhizobium</taxon>
    </lineage>
</organism>
<keyword evidence="9" id="KW-1185">Reference proteome</keyword>
<dbReference type="InterPro" id="IPR004481">
    <property type="entry name" value="K/Na/Ca-exchanger"/>
</dbReference>
<comment type="subcellular location">
    <subcellularLocation>
        <location evidence="1">Membrane</location>
        <topology evidence="1">Multi-pass membrane protein</topology>
    </subcellularLocation>
</comment>
<feature type="transmembrane region" description="Helical" evidence="6">
    <location>
        <begin position="226"/>
        <end position="249"/>
    </location>
</feature>
<dbReference type="InterPro" id="IPR004837">
    <property type="entry name" value="NaCa_Exmemb"/>
</dbReference>
<feature type="domain" description="Sodium/calcium exchanger membrane region" evidence="7">
    <location>
        <begin position="16"/>
        <end position="153"/>
    </location>
</feature>
<sequence>MTDMFDFAAMGLPINLALFAAGAAAVWFAGVRITRYANVISDKTGMGQALVGLLLLGGVTSLPELAVAVTSSVSGDDSLAVNSILGGIAMQVAILAVADALIGRRALTSIIPDSVVILQGGLKILLLSIVAAAIVVGDVPILFVGLWMWLLAIGTGISMWVLSRAQGDKPWVPGDSEISKEKEEKQAKKEAGKDKDKSLNWAVTRAAIAGVVIVVAGYVLSRSADAIAEATGLGQSFVGAVFVAIATSLPEVSTVFSAMRAGLYTMAMSDIFGTNLFDTSFLFVIDITGGSDAVINSAGRFEAFAALIAISVTAIFLVGLAERRNRTVFRMGYDSLAVMATYLAGLIILYFLRDTGGG</sequence>
<evidence type="ECO:0000256" key="4">
    <source>
        <dbReference type="ARBA" id="ARBA00023136"/>
    </source>
</evidence>
<feature type="transmembrane region" description="Helical" evidence="6">
    <location>
        <begin position="141"/>
        <end position="162"/>
    </location>
</feature>
<protein>
    <recommendedName>
        <fullName evidence="7">Sodium/calcium exchanger membrane region domain-containing protein</fullName>
    </recommendedName>
</protein>
<dbReference type="Proteomes" id="UP000003250">
    <property type="component" value="Unassembled WGS sequence"/>
</dbReference>
<feature type="transmembrane region" description="Helical" evidence="6">
    <location>
        <begin position="198"/>
        <end position="220"/>
    </location>
</feature>
<feature type="domain" description="Sodium/calcium exchanger membrane region" evidence="7">
    <location>
        <begin position="207"/>
        <end position="350"/>
    </location>
</feature>
<dbReference type="AlphaFoldDB" id="H0HQ01"/>
<feature type="transmembrane region" description="Helical" evidence="6">
    <location>
        <begin position="261"/>
        <end position="283"/>
    </location>
</feature>
<evidence type="ECO:0000256" key="2">
    <source>
        <dbReference type="ARBA" id="ARBA00022692"/>
    </source>
</evidence>
<evidence type="ECO:0000256" key="5">
    <source>
        <dbReference type="SAM" id="MobiDB-lite"/>
    </source>
</evidence>
<keyword evidence="2 6" id="KW-0812">Transmembrane</keyword>
<evidence type="ECO:0000259" key="7">
    <source>
        <dbReference type="Pfam" id="PF01699"/>
    </source>
</evidence>
<name>H0HQ01_9HYPH</name>
<dbReference type="InterPro" id="IPR044880">
    <property type="entry name" value="NCX_ion-bd_dom_sf"/>
</dbReference>
<evidence type="ECO:0000256" key="1">
    <source>
        <dbReference type="ARBA" id="ARBA00004141"/>
    </source>
</evidence>
<dbReference type="GO" id="GO:0006874">
    <property type="term" value="P:intracellular calcium ion homeostasis"/>
    <property type="evidence" value="ECO:0007669"/>
    <property type="project" value="TreeGrafter"/>
</dbReference>
<dbReference type="PANTHER" id="PTHR10846:SF8">
    <property type="entry name" value="INNER MEMBRANE PROTEIN YRBG"/>
    <property type="match status" value="1"/>
</dbReference>
<feature type="transmembrane region" description="Helical" evidence="6">
    <location>
        <begin position="333"/>
        <end position="352"/>
    </location>
</feature>
<feature type="compositionally biased region" description="Basic and acidic residues" evidence="5">
    <location>
        <begin position="177"/>
        <end position="193"/>
    </location>
</feature>
<feature type="region of interest" description="Disordered" evidence="5">
    <location>
        <begin position="173"/>
        <end position="193"/>
    </location>
</feature>
<evidence type="ECO:0000313" key="9">
    <source>
        <dbReference type="Proteomes" id="UP000003250"/>
    </source>
</evidence>
<feature type="transmembrane region" description="Helical" evidence="6">
    <location>
        <begin position="79"/>
        <end position="102"/>
    </location>
</feature>
<evidence type="ECO:0000256" key="3">
    <source>
        <dbReference type="ARBA" id="ARBA00022989"/>
    </source>
</evidence>
<feature type="transmembrane region" description="Helical" evidence="6">
    <location>
        <begin position="303"/>
        <end position="321"/>
    </location>
</feature>
<feature type="transmembrane region" description="Helical" evidence="6">
    <location>
        <begin position="50"/>
        <end position="73"/>
    </location>
</feature>
<dbReference type="Gene3D" id="1.20.1420.30">
    <property type="entry name" value="NCX, central ion-binding region"/>
    <property type="match status" value="1"/>
</dbReference>
<feature type="transmembrane region" description="Helical" evidence="6">
    <location>
        <begin position="114"/>
        <end position="135"/>
    </location>
</feature>
<dbReference type="Pfam" id="PF01699">
    <property type="entry name" value="Na_Ca_ex"/>
    <property type="match status" value="2"/>
</dbReference>
<dbReference type="EMBL" id="AHAM01000078">
    <property type="protein sequence ID" value="EHK57191.1"/>
    <property type="molecule type" value="Genomic_DNA"/>
</dbReference>
<keyword evidence="4 6" id="KW-0472">Membrane</keyword>
<keyword evidence="3 6" id="KW-1133">Transmembrane helix</keyword>
<evidence type="ECO:0000313" key="8">
    <source>
        <dbReference type="EMBL" id="EHK57191.1"/>
    </source>
</evidence>
<gene>
    <name evidence="8" type="ORF">MAXJ12_11157</name>
</gene>
<feature type="transmembrane region" description="Helical" evidence="6">
    <location>
        <begin position="12"/>
        <end position="30"/>
    </location>
</feature>
<dbReference type="GO" id="GO:0008273">
    <property type="term" value="F:calcium, potassium:sodium antiporter activity"/>
    <property type="evidence" value="ECO:0007669"/>
    <property type="project" value="TreeGrafter"/>
</dbReference>
<dbReference type="GO" id="GO:0005886">
    <property type="term" value="C:plasma membrane"/>
    <property type="evidence" value="ECO:0007669"/>
    <property type="project" value="TreeGrafter"/>
</dbReference>
<accession>H0HQ01</accession>
<evidence type="ECO:0000256" key="6">
    <source>
        <dbReference type="SAM" id="Phobius"/>
    </source>
</evidence>